<evidence type="ECO:0000313" key="3">
    <source>
        <dbReference type="Proteomes" id="UP001141336"/>
    </source>
</evidence>
<gene>
    <name evidence="2" type="ORF">O0S09_03430</name>
</gene>
<dbReference type="InterPro" id="IPR008947">
    <property type="entry name" value="PLipase_C/P1_nuclease_dom_sf"/>
</dbReference>
<accession>A0ABT4IKP6</accession>
<comment type="caution">
    <text evidence="2">The sequence shown here is derived from an EMBL/GenBank/DDBJ whole genome shotgun (WGS) entry which is preliminary data.</text>
</comment>
<name>A0ABT4IKP6_9EURY</name>
<proteinExistence type="predicted"/>
<dbReference type="RefSeq" id="WP_268922538.1">
    <property type="nucleotide sequence ID" value="NZ_JAPTGC010000003.1"/>
</dbReference>
<evidence type="ECO:0000256" key="1">
    <source>
        <dbReference type="SAM" id="MobiDB-lite"/>
    </source>
</evidence>
<protein>
    <submittedName>
        <fullName evidence="2">Uncharacterized protein</fullName>
    </submittedName>
</protein>
<feature type="region of interest" description="Disordered" evidence="1">
    <location>
        <begin position="111"/>
        <end position="131"/>
    </location>
</feature>
<evidence type="ECO:0000313" key="2">
    <source>
        <dbReference type="EMBL" id="MCZ0862307.1"/>
    </source>
</evidence>
<dbReference type="SUPFAM" id="SSF48537">
    <property type="entry name" value="Phospholipase C/P1 nuclease"/>
    <property type="match status" value="1"/>
</dbReference>
<sequence length="329" mass="36254">MKSIWKFGLPVLIAFLVVLSAVPAVTATTELTAIDPPDPNTPNIIGLSTKTIDRLIERIDVSESFAASSAKKQNTLAELQRIKTIFPNVTLADVQLIDDTLATLNKEFRSKKYPDESGSNGNNNPKWGGSGTSDPIISGTHNDLSRQAALSMGVSSSNAETVGRYALEPDEGIPYISSIGHFLPTGAADYAESNANDAKNLLVQGQTFEGYRKLAHSLHFIQDLSVPFHTIAYQNFLNHLNYENYVFNDWTSGQNFYSSTMSDPYYYEVSDVSTSAENLGNYINAYVDRIDEIMLQDSAWQSNTELITMTKDCLTQAIRYSRGTVGYVV</sequence>
<dbReference type="Gene3D" id="1.10.575.10">
    <property type="entry name" value="P1 Nuclease"/>
    <property type="match status" value="1"/>
</dbReference>
<dbReference type="Proteomes" id="UP001141336">
    <property type="component" value="Unassembled WGS sequence"/>
</dbReference>
<organism evidence="2 3">
    <name type="scientific">Methanocorpusculum vombati</name>
    <dbReference type="NCBI Taxonomy" id="3002864"/>
    <lineage>
        <taxon>Archaea</taxon>
        <taxon>Methanobacteriati</taxon>
        <taxon>Methanobacteriota</taxon>
        <taxon>Stenosarchaea group</taxon>
        <taxon>Methanomicrobia</taxon>
        <taxon>Methanomicrobiales</taxon>
        <taxon>Methanocorpusculaceae</taxon>
        <taxon>Methanocorpusculum</taxon>
    </lineage>
</organism>
<keyword evidence="3" id="KW-1185">Reference proteome</keyword>
<dbReference type="EMBL" id="JAPTGC010000003">
    <property type="protein sequence ID" value="MCZ0862307.1"/>
    <property type="molecule type" value="Genomic_DNA"/>
</dbReference>
<reference evidence="2" key="1">
    <citation type="submission" date="2022-12" db="EMBL/GenBank/DDBJ databases">
        <title>Isolation and characterisation of novel Methanocorpusculum spp. from native Australian herbivores indicates the genus is ancestrally host-associated.</title>
        <authorList>
            <person name="Volmer J.G."/>
            <person name="Soo R.M."/>
            <person name="Evans P.N."/>
            <person name="Hoedt E.C."/>
            <person name="Astorga Alsina A.L."/>
            <person name="Woodcroft B.J."/>
            <person name="Tyson G.W."/>
            <person name="Hugenholtz P."/>
            <person name="Morrison M."/>
        </authorList>
    </citation>
    <scope>NUCLEOTIDE SEQUENCE</scope>
    <source>
        <strain evidence="2">CW153</strain>
    </source>
</reference>